<organism evidence="2 3">
    <name type="scientific">Halomonas beimenensis</name>
    <dbReference type="NCBI Taxonomy" id="475662"/>
    <lineage>
        <taxon>Bacteria</taxon>
        <taxon>Pseudomonadati</taxon>
        <taxon>Pseudomonadota</taxon>
        <taxon>Gammaproteobacteria</taxon>
        <taxon>Oceanospirillales</taxon>
        <taxon>Halomonadaceae</taxon>
        <taxon>Halomonas</taxon>
    </lineage>
</organism>
<keyword evidence="3" id="KW-1185">Reference proteome</keyword>
<name>A0A291PC53_9GAMM</name>
<dbReference type="Proteomes" id="UP000219993">
    <property type="component" value="Chromosome"/>
</dbReference>
<proteinExistence type="predicted"/>
<gene>
    <name evidence="2" type="ORF">BEI_3458</name>
</gene>
<dbReference type="Gene3D" id="2.60.120.380">
    <property type="match status" value="2"/>
</dbReference>
<evidence type="ECO:0000256" key="1">
    <source>
        <dbReference type="SAM" id="MobiDB-lite"/>
    </source>
</evidence>
<dbReference type="PROSITE" id="PS51257">
    <property type="entry name" value="PROKAR_LIPOPROTEIN"/>
    <property type="match status" value="1"/>
</dbReference>
<dbReference type="OrthoDB" id="8893233at2"/>
<dbReference type="EMBL" id="CP021435">
    <property type="protein sequence ID" value="ATJ84445.1"/>
    <property type="molecule type" value="Genomic_DNA"/>
</dbReference>
<evidence type="ECO:0000313" key="3">
    <source>
        <dbReference type="Proteomes" id="UP000219993"/>
    </source>
</evidence>
<feature type="region of interest" description="Disordered" evidence="1">
    <location>
        <begin position="258"/>
        <end position="277"/>
    </location>
</feature>
<accession>A0A291PC53</accession>
<protein>
    <recommendedName>
        <fullName evidence="4">Peptidase C-terminal archaeal/bacterial domain-containing protein</fullName>
    </recommendedName>
</protein>
<dbReference type="AlphaFoldDB" id="A0A291PC53"/>
<reference evidence="2 3" key="1">
    <citation type="journal article" date="2017" name="Sci. Rep.">
        <title>Revealing the Saline Adaptation Strategies of the Halophilic Bacterium Halomonas beimenensis through High-throughput Omics and Transposon Mutagenesis Approaches.</title>
        <authorList>
            <person name="Chen Y.H."/>
            <person name="Lin S.S."/>
            <person name="Shyu Y.T."/>
        </authorList>
    </citation>
    <scope>NUCLEOTIDE SEQUENCE [LARGE SCALE GENOMIC DNA]</scope>
    <source>
        <strain evidence="2 3">NTU-111</strain>
    </source>
</reference>
<dbReference type="RefSeq" id="WP_153045807.1">
    <property type="nucleotide sequence ID" value="NZ_CP021435.1"/>
</dbReference>
<evidence type="ECO:0008006" key="4">
    <source>
        <dbReference type="Google" id="ProtNLM"/>
    </source>
</evidence>
<dbReference type="SUPFAM" id="SSF89260">
    <property type="entry name" value="Collagen-binding domain"/>
    <property type="match status" value="1"/>
</dbReference>
<dbReference type="KEGG" id="hbe:BEI_3458"/>
<evidence type="ECO:0000313" key="2">
    <source>
        <dbReference type="EMBL" id="ATJ84445.1"/>
    </source>
</evidence>
<sequence length="571" mass="59949">MKPQGTRKTARRVACGVGLAGLALLAGCTEEPRFVAAPEVTAGNDIQGELTSASPLNLNDGTRRSAHWLCAAGEEETRRYTLEAPFAASLSAFDGEGRWLGAADSRPDGAAATLLHAPAREACTLVVVSGRDDDAFGPYRLVAEPASEASALAAGRPLVGTLQDGQVDHALSLERPVHLSLALSGGEGLGMRLLGEGVSESARACAPGELRLDAYLEAGDYRVRLAPERVSAADETAGCDRTLLSTGGAYRLVADQRDLGDGQRNGGPLRDGDRIRGRLAGGTPNVYSLHLDQPSEVSLGLRSQAFDTVLRISGEGADITNDDGGNGTDSRLATVLMPGDYRVEVDSYYGGAGDYALDMGRQDFSGEFRNDGELSPGEEVRGQLTGLGENRYRFEVDETAEVRLALDSLDFDPVLRLVGEGVDVSDDDSGGERNALIQTVLEPGRYTLEVQSYSGSGVYTLHGEQSAFEGRMSDGGEIVPGEVIYGRLPAGGSLTYRLELEAPRSVVLETTASGVDTVLRLAGQGVDVQNDDASDLGLGSRITQRLEPGTYTVEVSGFGGGAGLVRLAVRG</sequence>